<sequence>MLTVERQEKILALLKEKTIVKIQELVDETYASESTIRRDLTELEQSKKLKRIHGGATLLQKKLEEPTIAEKTIKNSHEKKRIAEHAALFVEDGDCIFLDAGTTTVEMIPFLEGKEVVVVTNGLNNISLLVDLNIETHVIGGQVKSGTRAFVGRSAIQTLETFRFDKAFLGVNGVTKLDGCTTPDPQEAFIKEYAIARARQSYILTDHSKFGEVSFSKFADVDDVIIITSSELNADDIHFRKIPNLEVVTL</sequence>
<proteinExistence type="predicted"/>
<dbReference type="Pfam" id="PF00455">
    <property type="entry name" value="DeoRC"/>
    <property type="match status" value="1"/>
</dbReference>
<dbReference type="InterPro" id="IPR050313">
    <property type="entry name" value="Carb_Metab_HTH_regulators"/>
</dbReference>
<dbReference type="InterPro" id="IPR036390">
    <property type="entry name" value="WH_DNA-bd_sf"/>
</dbReference>
<dbReference type="InterPro" id="IPR037171">
    <property type="entry name" value="NagB/RpiA_transferase-like"/>
</dbReference>
<protein>
    <submittedName>
        <fullName evidence="5">DeoR family transcriptional regulator</fullName>
    </submittedName>
</protein>
<dbReference type="Proteomes" id="UP000315711">
    <property type="component" value="Unassembled WGS sequence"/>
</dbReference>
<dbReference type="PANTHER" id="PTHR30363:SF56">
    <property type="entry name" value="TRANSCRIPTIONAL REGULATOR, DEOR FAMILY"/>
    <property type="match status" value="1"/>
</dbReference>
<keyword evidence="3" id="KW-0804">Transcription</keyword>
<dbReference type="SMART" id="SM01134">
    <property type="entry name" value="DeoRC"/>
    <property type="match status" value="1"/>
</dbReference>
<evidence type="ECO:0000313" key="5">
    <source>
        <dbReference type="EMBL" id="TWI54499.1"/>
    </source>
</evidence>
<dbReference type="GO" id="GO:0003700">
    <property type="term" value="F:DNA-binding transcription factor activity"/>
    <property type="evidence" value="ECO:0007669"/>
    <property type="project" value="InterPro"/>
</dbReference>
<dbReference type="InterPro" id="IPR001034">
    <property type="entry name" value="DeoR_HTH"/>
</dbReference>
<dbReference type="PROSITE" id="PS00894">
    <property type="entry name" value="HTH_DEOR_1"/>
    <property type="match status" value="1"/>
</dbReference>
<dbReference type="InterPro" id="IPR036388">
    <property type="entry name" value="WH-like_DNA-bd_sf"/>
</dbReference>
<keyword evidence="1" id="KW-0805">Transcription regulation</keyword>
<feature type="domain" description="HTH deoR-type" evidence="4">
    <location>
        <begin position="3"/>
        <end position="58"/>
    </location>
</feature>
<dbReference type="SUPFAM" id="SSF46785">
    <property type="entry name" value="Winged helix' DNA-binding domain"/>
    <property type="match status" value="1"/>
</dbReference>
<dbReference type="Gene3D" id="3.40.50.1360">
    <property type="match status" value="1"/>
</dbReference>
<dbReference type="Gene3D" id="1.10.10.10">
    <property type="entry name" value="Winged helix-like DNA-binding domain superfamily/Winged helix DNA-binding domain"/>
    <property type="match status" value="1"/>
</dbReference>
<evidence type="ECO:0000256" key="1">
    <source>
        <dbReference type="ARBA" id="ARBA00023015"/>
    </source>
</evidence>
<evidence type="ECO:0000256" key="2">
    <source>
        <dbReference type="ARBA" id="ARBA00023125"/>
    </source>
</evidence>
<dbReference type="PRINTS" id="PR00037">
    <property type="entry name" value="HTHLACR"/>
</dbReference>
<comment type="caution">
    <text evidence="5">The sequence shown here is derived from an EMBL/GenBank/DDBJ whole genome shotgun (WGS) entry which is preliminary data.</text>
</comment>
<dbReference type="InterPro" id="IPR014036">
    <property type="entry name" value="DeoR-like_C"/>
</dbReference>
<name>A0A562QCR4_9BACI</name>
<evidence type="ECO:0000259" key="4">
    <source>
        <dbReference type="PROSITE" id="PS51000"/>
    </source>
</evidence>
<dbReference type="SMART" id="SM00420">
    <property type="entry name" value="HTH_DEOR"/>
    <property type="match status" value="1"/>
</dbReference>
<dbReference type="RefSeq" id="WP_144451347.1">
    <property type="nucleotide sequence ID" value="NZ_VLKZ01000009.1"/>
</dbReference>
<gene>
    <name evidence="5" type="ORF">IQ10_03052</name>
</gene>
<dbReference type="PROSITE" id="PS51000">
    <property type="entry name" value="HTH_DEOR_2"/>
    <property type="match status" value="1"/>
</dbReference>
<dbReference type="EMBL" id="VLKZ01000009">
    <property type="protein sequence ID" value="TWI54499.1"/>
    <property type="molecule type" value="Genomic_DNA"/>
</dbReference>
<dbReference type="InterPro" id="IPR018356">
    <property type="entry name" value="Tscrpt_reg_HTH_DeoR_CS"/>
</dbReference>
<accession>A0A562QCR4</accession>
<reference evidence="5 6" key="1">
    <citation type="journal article" date="2015" name="Stand. Genomic Sci.">
        <title>Genomic Encyclopedia of Bacterial and Archaeal Type Strains, Phase III: the genomes of soil and plant-associated and newly described type strains.</title>
        <authorList>
            <person name="Whitman W.B."/>
            <person name="Woyke T."/>
            <person name="Klenk H.P."/>
            <person name="Zhou Y."/>
            <person name="Lilburn T.G."/>
            <person name="Beck B.J."/>
            <person name="De Vos P."/>
            <person name="Vandamme P."/>
            <person name="Eisen J.A."/>
            <person name="Garrity G."/>
            <person name="Hugenholtz P."/>
            <person name="Kyrpides N.C."/>
        </authorList>
    </citation>
    <scope>NUCLEOTIDE SEQUENCE [LARGE SCALE GENOMIC DNA]</scope>
    <source>
        <strain evidence="5 6">CGMCC 1.10116</strain>
    </source>
</reference>
<evidence type="ECO:0000313" key="6">
    <source>
        <dbReference type="Proteomes" id="UP000315711"/>
    </source>
</evidence>
<dbReference type="GO" id="GO:0003677">
    <property type="term" value="F:DNA binding"/>
    <property type="evidence" value="ECO:0007669"/>
    <property type="project" value="UniProtKB-KW"/>
</dbReference>
<organism evidence="5 6">
    <name type="scientific">Halalkalibacter nanhaiisediminis</name>
    <dbReference type="NCBI Taxonomy" id="688079"/>
    <lineage>
        <taxon>Bacteria</taxon>
        <taxon>Bacillati</taxon>
        <taxon>Bacillota</taxon>
        <taxon>Bacilli</taxon>
        <taxon>Bacillales</taxon>
        <taxon>Bacillaceae</taxon>
        <taxon>Halalkalibacter</taxon>
    </lineage>
</organism>
<dbReference type="Pfam" id="PF08220">
    <property type="entry name" value="HTH_DeoR"/>
    <property type="match status" value="1"/>
</dbReference>
<keyword evidence="6" id="KW-1185">Reference proteome</keyword>
<evidence type="ECO:0000256" key="3">
    <source>
        <dbReference type="ARBA" id="ARBA00023163"/>
    </source>
</evidence>
<dbReference type="OrthoDB" id="9797223at2"/>
<dbReference type="SUPFAM" id="SSF100950">
    <property type="entry name" value="NagB/RpiA/CoA transferase-like"/>
    <property type="match status" value="1"/>
</dbReference>
<dbReference type="PANTHER" id="PTHR30363">
    <property type="entry name" value="HTH-TYPE TRANSCRIPTIONAL REGULATOR SRLR-RELATED"/>
    <property type="match status" value="1"/>
</dbReference>
<keyword evidence="2" id="KW-0238">DNA-binding</keyword>
<dbReference type="AlphaFoldDB" id="A0A562QCR4"/>